<name>A0AA42CHR4_9HYPH</name>
<evidence type="ECO:0000256" key="2">
    <source>
        <dbReference type="ARBA" id="ARBA00022723"/>
    </source>
</evidence>
<dbReference type="Gene3D" id="2.102.10.10">
    <property type="entry name" value="Rieske [2Fe-2S] iron-sulphur domain"/>
    <property type="match status" value="1"/>
</dbReference>
<comment type="similarity">
    <text evidence="6">Belongs to the bacterial ring-hydroxylating dioxygenase ferredoxin component family.</text>
</comment>
<organism evidence="8 9">
    <name type="scientific">Lichenifustis flavocetrariae</name>
    <dbReference type="NCBI Taxonomy" id="2949735"/>
    <lineage>
        <taxon>Bacteria</taxon>
        <taxon>Pseudomonadati</taxon>
        <taxon>Pseudomonadota</taxon>
        <taxon>Alphaproteobacteria</taxon>
        <taxon>Hyphomicrobiales</taxon>
        <taxon>Lichenihabitantaceae</taxon>
        <taxon>Lichenifustis</taxon>
    </lineage>
</organism>
<keyword evidence="2" id="KW-0479">Metal-binding</keyword>
<dbReference type="InterPro" id="IPR017941">
    <property type="entry name" value="Rieske_2Fe-2S"/>
</dbReference>
<accession>A0AA42CHR4</accession>
<protein>
    <submittedName>
        <fullName evidence="8">Rieske 2Fe-2S domain-containing protein</fullName>
    </submittedName>
</protein>
<sequence>MAEHFVCKSDELPDGQVRIMTHGSLEIGVIRHGDAYYAYRNLCPHQGGPACEGIRLPQVEDRIVGDLFVGQCFDENDMHIVCPWHGYEFHLSTGEHVIDSRLKLRKFDVVAREGGVYVDI</sequence>
<proteinExistence type="inferred from homology"/>
<evidence type="ECO:0000256" key="1">
    <source>
        <dbReference type="ARBA" id="ARBA00022714"/>
    </source>
</evidence>
<comment type="cofactor">
    <cofactor evidence="5">
        <name>[2Fe-2S] cluster</name>
        <dbReference type="ChEBI" id="CHEBI:190135"/>
    </cofactor>
</comment>
<reference evidence="8" key="1">
    <citation type="submission" date="2022-05" db="EMBL/GenBank/DDBJ databases">
        <authorList>
            <person name="Pankratov T."/>
        </authorList>
    </citation>
    <scope>NUCLEOTIDE SEQUENCE</scope>
    <source>
        <strain evidence="8">BP6-180914</strain>
    </source>
</reference>
<evidence type="ECO:0000256" key="3">
    <source>
        <dbReference type="ARBA" id="ARBA00023004"/>
    </source>
</evidence>
<dbReference type="InterPro" id="IPR036922">
    <property type="entry name" value="Rieske_2Fe-2S_sf"/>
</dbReference>
<keyword evidence="9" id="KW-1185">Reference proteome</keyword>
<dbReference type="GO" id="GO:0051537">
    <property type="term" value="F:2 iron, 2 sulfur cluster binding"/>
    <property type="evidence" value="ECO:0007669"/>
    <property type="project" value="UniProtKB-KW"/>
</dbReference>
<dbReference type="PROSITE" id="PS51296">
    <property type="entry name" value="RIESKE"/>
    <property type="match status" value="1"/>
</dbReference>
<dbReference type="Proteomes" id="UP001165667">
    <property type="component" value="Unassembled WGS sequence"/>
</dbReference>
<dbReference type="Pfam" id="PF00355">
    <property type="entry name" value="Rieske"/>
    <property type="match status" value="1"/>
</dbReference>
<keyword evidence="4" id="KW-0411">Iron-sulfur</keyword>
<feature type="domain" description="Rieske" evidence="7">
    <location>
        <begin position="4"/>
        <end position="118"/>
    </location>
</feature>
<gene>
    <name evidence="8" type="ORF">M8523_07270</name>
</gene>
<dbReference type="GO" id="GO:0046872">
    <property type="term" value="F:metal ion binding"/>
    <property type="evidence" value="ECO:0007669"/>
    <property type="project" value="UniProtKB-KW"/>
</dbReference>
<dbReference type="AlphaFoldDB" id="A0AA42CHR4"/>
<evidence type="ECO:0000256" key="4">
    <source>
        <dbReference type="ARBA" id="ARBA00023014"/>
    </source>
</evidence>
<evidence type="ECO:0000259" key="7">
    <source>
        <dbReference type="PROSITE" id="PS51296"/>
    </source>
</evidence>
<dbReference type="PANTHER" id="PTHR21496:SF0">
    <property type="entry name" value="RIESKE DOMAIN-CONTAINING PROTEIN"/>
    <property type="match status" value="1"/>
</dbReference>
<evidence type="ECO:0000256" key="6">
    <source>
        <dbReference type="ARBA" id="ARBA00038001"/>
    </source>
</evidence>
<evidence type="ECO:0000256" key="5">
    <source>
        <dbReference type="ARBA" id="ARBA00034078"/>
    </source>
</evidence>
<dbReference type="EMBL" id="JAMOIM010000003">
    <property type="protein sequence ID" value="MCW6507818.1"/>
    <property type="molecule type" value="Genomic_DNA"/>
</dbReference>
<keyword evidence="3" id="KW-0408">Iron</keyword>
<dbReference type="SUPFAM" id="SSF50022">
    <property type="entry name" value="ISP domain"/>
    <property type="match status" value="1"/>
</dbReference>
<evidence type="ECO:0000313" key="8">
    <source>
        <dbReference type="EMBL" id="MCW6507818.1"/>
    </source>
</evidence>
<dbReference type="CDD" id="cd03467">
    <property type="entry name" value="Rieske"/>
    <property type="match status" value="1"/>
</dbReference>
<keyword evidence="1" id="KW-0001">2Fe-2S</keyword>
<dbReference type="RefSeq" id="WP_282584175.1">
    <property type="nucleotide sequence ID" value="NZ_JAMOIM010000003.1"/>
</dbReference>
<dbReference type="PANTHER" id="PTHR21496">
    <property type="entry name" value="FERREDOXIN-RELATED"/>
    <property type="match status" value="1"/>
</dbReference>
<evidence type="ECO:0000313" key="9">
    <source>
        <dbReference type="Proteomes" id="UP001165667"/>
    </source>
</evidence>
<comment type="caution">
    <text evidence="8">The sequence shown here is derived from an EMBL/GenBank/DDBJ whole genome shotgun (WGS) entry which is preliminary data.</text>
</comment>